<comment type="caution">
    <text evidence="1">The sequence shown here is derived from an EMBL/GenBank/DDBJ whole genome shotgun (WGS) entry which is preliminary data.</text>
</comment>
<name>A0A0A6PMS6_9GAMM</name>
<sequence>MEKELLKITTCIEATIPFRSQAEIEDIVRLAVVLANKDIENFSVLDAGLFLDNTWKLLPETNMSLRFKAAYSIKE</sequence>
<protein>
    <submittedName>
        <fullName evidence="1">Uncharacterized protein</fullName>
    </submittedName>
</protein>
<evidence type="ECO:0000313" key="1">
    <source>
        <dbReference type="EMBL" id="KHD09004.1"/>
    </source>
</evidence>
<accession>A0A0A6PMS6</accession>
<proteinExistence type="predicted"/>
<keyword evidence="2" id="KW-1185">Reference proteome</keyword>
<reference evidence="1 2" key="1">
    <citation type="journal article" date="2016" name="Front. Microbiol.">
        <title>Single-Cell (Meta-)Genomics of a Dimorphic Candidatus Thiomargarita nelsonii Reveals Genomic Plasticity.</title>
        <authorList>
            <person name="Flood B.E."/>
            <person name="Fliss P."/>
            <person name="Jones D.S."/>
            <person name="Dick G.J."/>
            <person name="Jain S."/>
            <person name="Kaster A.K."/>
            <person name="Winkel M."/>
            <person name="Mussmann M."/>
            <person name="Bailey J."/>
        </authorList>
    </citation>
    <scope>NUCLEOTIDE SEQUENCE [LARGE SCALE GENOMIC DNA]</scope>
    <source>
        <strain evidence="1">Hydrate Ridge</strain>
    </source>
</reference>
<evidence type="ECO:0000313" key="2">
    <source>
        <dbReference type="Proteomes" id="UP000030428"/>
    </source>
</evidence>
<dbReference type="AlphaFoldDB" id="A0A0A6PMS6"/>
<dbReference type="Proteomes" id="UP000030428">
    <property type="component" value="Unassembled WGS sequence"/>
</dbReference>
<dbReference type="EMBL" id="JSZA02000001">
    <property type="protein sequence ID" value="KHD09004.1"/>
    <property type="molecule type" value="Genomic_DNA"/>
</dbReference>
<gene>
    <name evidence="1" type="ORF">PN36_00225</name>
</gene>
<organism evidence="1 2">
    <name type="scientific">Candidatus Thiomargarita nelsonii</name>
    <dbReference type="NCBI Taxonomy" id="1003181"/>
    <lineage>
        <taxon>Bacteria</taxon>
        <taxon>Pseudomonadati</taxon>
        <taxon>Pseudomonadota</taxon>
        <taxon>Gammaproteobacteria</taxon>
        <taxon>Thiotrichales</taxon>
        <taxon>Thiotrichaceae</taxon>
        <taxon>Thiomargarita</taxon>
    </lineage>
</organism>